<dbReference type="PANTHER" id="PTHR13170">
    <property type="entry name" value="O-GLCNACASE"/>
    <property type="match status" value="1"/>
</dbReference>
<dbReference type="Proteomes" id="UP000231655">
    <property type="component" value="Unassembled WGS sequence"/>
</dbReference>
<evidence type="ECO:0000313" key="3">
    <source>
        <dbReference type="EMBL" id="SNY50970.1"/>
    </source>
</evidence>
<name>A0A285ISI3_9RHOB</name>
<dbReference type="InterPro" id="IPR051822">
    <property type="entry name" value="Glycosyl_Hydrolase_84"/>
</dbReference>
<keyword evidence="5" id="KW-1185">Reference proteome</keyword>
<feature type="domain" description="N-acetyltransferase" evidence="1">
    <location>
        <begin position="2"/>
        <end position="206"/>
    </location>
</feature>
<dbReference type="SUPFAM" id="SSF55729">
    <property type="entry name" value="Acyl-CoA N-acyltransferases (Nat)"/>
    <property type="match status" value="1"/>
</dbReference>
<evidence type="ECO:0000313" key="2">
    <source>
        <dbReference type="EMBL" id="PJE31950.1"/>
    </source>
</evidence>
<dbReference type="OrthoDB" id="8593648at2"/>
<dbReference type="EMBL" id="PGTD01000007">
    <property type="protein sequence ID" value="PJE31950.1"/>
    <property type="molecule type" value="Genomic_DNA"/>
</dbReference>
<dbReference type="RefSeq" id="WP_097145726.1">
    <property type="nucleotide sequence ID" value="NZ_OBEA01000003.1"/>
</dbReference>
<organism evidence="3 4">
    <name type="scientific">Pseudooceanicola antarcticus</name>
    <dbReference type="NCBI Taxonomy" id="1247613"/>
    <lineage>
        <taxon>Bacteria</taxon>
        <taxon>Pseudomonadati</taxon>
        <taxon>Pseudomonadota</taxon>
        <taxon>Alphaproteobacteria</taxon>
        <taxon>Rhodobacterales</taxon>
        <taxon>Paracoccaceae</taxon>
        <taxon>Pseudooceanicola</taxon>
    </lineage>
</organism>
<dbReference type="EMBL" id="OBEA01000003">
    <property type="protein sequence ID" value="SNY50970.1"/>
    <property type="molecule type" value="Genomic_DNA"/>
</dbReference>
<dbReference type="InterPro" id="IPR016181">
    <property type="entry name" value="Acyl_CoA_acyltransferase"/>
</dbReference>
<protein>
    <submittedName>
        <fullName evidence="3">Acetyltransferase (GNAT) family protein</fullName>
    </submittedName>
    <submittedName>
        <fullName evidence="2">N-acetyltransferase</fullName>
    </submittedName>
</protein>
<dbReference type="Gene3D" id="3.40.630.30">
    <property type="match status" value="1"/>
</dbReference>
<dbReference type="PROSITE" id="PS51186">
    <property type="entry name" value="GNAT"/>
    <property type="match status" value="1"/>
</dbReference>
<dbReference type="GO" id="GO:0016747">
    <property type="term" value="F:acyltransferase activity, transferring groups other than amino-acyl groups"/>
    <property type="evidence" value="ECO:0007669"/>
    <property type="project" value="InterPro"/>
</dbReference>
<dbReference type="AlphaFoldDB" id="A0A285ISI3"/>
<dbReference type="Proteomes" id="UP000231702">
    <property type="component" value="Unassembled WGS sequence"/>
</dbReference>
<evidence type="ECO:0000259" key="1">
    <source>
        <dbReference type="PROSITE" id="PS51186"/>
    </source>
</evidence>
<reference evidence="2 5" key="2">
    <citation type="journal article" date="2018" name="Int. J. Syst. Evol. Microbiol.">
        <title>Pseudooceanicola lipolyticus sp. nov., a marine alphaproteobacterium, reclassification of Oceanicola flagellatus as Pseudooceanicola flagellatus comb. nov. and emended description of the genus Pseudooceanicola.</title>
        <authorList>
            <person name="Huang M.-M."/>
            <person name="Guo L.-L."/>
            <person name="Wu Y.-H."/>
            <person name="Lai Q.-L."/>
            <person name="Shao Z.-Z."/>
            <person name="Wang C.-S."/>
            <person name="Wu M."/>
            <person name="Xu X.-W."/>
        </authorList>
    </citation>
    <scope>NUCLEOTIDE SEQUENCE [LARGE SCALE GENOMIC DNA]</scope>
    <source>
        <strain evidence="2 5">Ar-45</strain>
    </source>
</reference>
<evidence type="ECO:0000313" key="5">
    <source>
        <dbReference type="Proteomes" id="UP000231702"/>
    </source>
</evidence>
<evidence type="ECO:0000313" key="4">
    <source>
        <dbReference type="Proteomes" id="UP000231655"/>
    </source>
</evidence>
<keyword evidence="3" id="KW-0808">Transferase</keyword>
<dbReference type="Pfam" id="PF00583">
    <property type="entry name" value="Acetyltransf_1"/>
    <property type="match status" value="1"/>
</dbReference>
<proteinExistence type="predicted"/>
<accession>A0A285ISI3</accession>
<gene>
    <name evidence="2" type="ORF">CVM39_02295</name>
    <name evidence="3" type="ORF">SAMN06297129_1993</name>
</gene>
<sequence>MPQLRAYQPGDLEALYQICLKTGDAGRDATALYSDPRLMGEIYAAPYGVLAPELTFVAEDAQGVAGYVTGNPDTRAWEARLEADWWPACRARYPDPSAIPPEARSPEQARAAFIHAPTPAPEGVVARYPAHMHMNILPRLQGHGMGRALFERWRAAARDAGVTGLHVGVNLGNPGGQAFWAKCGFVPLPEALTGPAPGTFWMGQDI</sequence>
<dbReference type="InterPro" id="IPR000182">
    <property type="entry name" value="GNAT_dom"/>
</dbReference>
<dbReference type="PANTHER" id="PTHR13170:SF16">
    <property type="entry name" value="PROTEIN O-GLCNACASE"/>
    <property type="match status" value="1"/>
</dbReference>
<reference evidence="3 4" key="1">
    <citation type="submission" date="2017-09" db="EMBL/GenBank/DDBJ databases">
        <authorList>
            <person name="Ehlers B."/>
            <person name="Leendertz F.H."/>
        </authorList>
    </citation>
    <scope>NUCLEOTIDE SEQUENCE [LARGE SCALE GENOMIC DNA]</scope>
    <source>
        <strain evidence="3 4">CGMCC 1.12662</strain>
    </source>
</reference>